<proteinExistence type="predicted"/>
<evidence type="ECO:0000313" key="2">
    <source>
        <dbReference type="EMBL" id="PHQ16185.1"/>
    </source>
</evidence>
<evidence type="ECO:0000256" key="1">
    <source>
        <dbReference type="SAM" id="MobiDB-lite"/>
    </source>
</evidence>
<comment type="caution">
    <text evidence="2">The sequence shown here is derived from an EMBL/GenBank/DDBJ whole genome shotgun (WGS) entry which is preliminary data.</text>
</comment>
<dbReference type="AlphaFoldDB" id="A0A2G1UP13"/>
<dbReference type="RefSeq" id="WP_099613351.1">
    <property type="nucleotide sequence ID" value="NZ_KZ319368.1"/>
</dbReference>
<gene>
    <name evidence="2" type="ORF">CLH61_03590</name>
</gene>
<dbReference type="EMBL" id="NTFH01000004">
    <property type="protein sequence ID" value="PHQ16185.1"/>
    <property type="molecule type" value="Genomic_DNA"/>
</dbReference>
<organism evidence="2 3">
    <name type="scientific">Marinobacter profundi</name>
    <dbReference type="NCBI Taxonomy" id="2666256"/>
    <lineage>
        <taxon>Bacteria</taxon>
        <taxon>Pseudomonadati</taxon>
        <taxon>Pseudomonadota</taxon>
        <taxon>Gammaproteobacteria</taxon>
        <taxon>Pseudomonadales</taxon>
        <taxon>Marinobacteraceae</taxon>
        <taxon>Marinobacter</taxon>
    </lineage>
</organism>
<protein>
    <submittedName>
        <fullName evidence="2">Uncharacterized protein</fullName>
    </submittedName>
</protein>
<name>A0A2G1UP13_9GAMM</name>
<dbReference type="Proteomes" id="UP000231409">
    <property type="component" value="Unassembled WGS sequence"/>
</dbReference>
<sequence length="131" mass="14007">MAGIVMVTPAPATKRRIACKGWLPVAGWILGLLVHPLVAAEPAAQSSRPDDATEAPVALTVEGISPVSEDDDPRVLYILPWQPPTLPAKSAEPLDGEAADLSEPLDPIALERHRVFRQTLNPQLDSLTPIP</sequence>
<reference evidence="2 3" key="1">
    <citation type="submission" date="2017-09" db="EMBL/GenBank/DDBJ databases">
        <title>The draft genome sequences of Marinobacter sp. PWS21.</title>
        <authorList>
            <person name="Cao J."/>
        </authorList>
    </citation>
    <scope>NUCLEOTIDE SEQUENCE [LARGE SCALE GENOMIC DNA]</scope>
    <source>
        <strain evidence="2 3">PWS21</strain>
    </source>
</reference>
<keyword evidence="3" id="KW-1185">Reference proteome</keyword>
<accession>A0A2G1UP13</accession>
<evidence type="ECO:0000313" key="3">
    <source>
        <dbReference type="Proteomes" id="UP000231409"/>
    </source>
</evidence>
<feature type="region of interest" description="Disordered" evidence="1">
    <location>
        <begin position="42"/>
        <end position="70"/>
    </location>
</feature>